<feature type="domain" description="Calcineurin-like phosphoesterase" evidence="12">
    <location>
        <begin position="50"/>
        <end position="283"/>
    </location>
</feature>
<evidence type="ECO:0000256" key="5">
    <source>
        <dbReference type="ARBA" id="ARBA00006654"/>
    </source>
</evidence>
<dbReference type="SUPFAM" id="SSF55816">
    <property type="entry name" value="5'-nucleotidase (syn. UDP-sugar hydrolase), C-terminal domain"/>
    <property type="match status" value="1"/>
</dbReference>
<keyword evidence="8 11" id="KW-0547">Nucleotide-binding</keyword>
<dbReference type="SUPFAM" id="SSF56300">
    <property type="entry name" value="Metallo-dependent phosphatases"/>
    <property type="match status" value="1"/>
</dbReference>
<dbReference type="GO" id="GO:0008254">
    <property type="term" value="F:3'-nucleotidase activity"/>
    <property type="evidence" value="ECO:0007669"/>
    <property type="project" value="UniProtKB-EC"/>
</dbReference>
<dbReference type="AlphaFoldDB" id="A0A1L7AC50"/>
<comment type="cofactor">
    <cofactor evidence="3">
        <name>a divalent metal cation</name>
        <dbReference type="ChEBI" id="CHEBI:60240"/>
    </cofactor>
</comment>
<dbReference type="InterPro" id="IPR029052">
    <property type="entry name" value="Metallo-depent_PP-like"/>
</dbReference>
<dbReference type="PROSITE" id="PS51318">
    <property type="entry name" value="TAT"/>
    <property type="match status" value="1"/>
</dbReference>
<evidence type="ECO:0000313" key="15">
    <source>
        <dbReference type="Proteomes" id="UP000185494"/>
    </source>
</evidence>
<dbReference type="InterPro" id="IPR004843">
    <property type="entry name" value="Calcineurin-like_PHP"/>
</dbReference>
<keyword evidence="7 11" id="KW-0732">Signal</keyword>
<dbReference type="InterPro" id="IPR008334">
    <property type="entry name" value="5'-Nucleotdase_C"/>
</dbReference>
<feature type="signal peptide" evidence="11">
    <location>
        <begin position="1"/>
        <end position="31"/>
    </location>
</feature>
<dbReference type="InterPro" id="IPR006179">
    <property type="entry name" value="5_nucleotidase/apyrase"/>
</dbReference>
<comment type="catalytic activity">
    <reaction evidence="2">
        <text>a nucleoside 2',3'-cyclic phosphate + H2O = a nucleoside 3'-phosphate + H(+)</text>
        <dbReference type="Rhea" id="RHEA:19621"/>
        <dbReference type="ChEBI" id="CHEBI:15377"/>
        <dbReference type="ChEBI" id="CHEBI:15378"/>
        <dbReference type="ChEBI" id="CHEBI:66949"/>
        <dbReference type="ChEBI" id="CHEBI:66954"/>
        <dbReference type="EC" id="3.1.4.16"/>
    </reaction>
</comment>
<dbReference type="GO" id="GO:0030288">
    <property type="term" value="C:outer membrane-bounded periplasmic space"/>
    <property type="evidence" value="ECO:0007669"/>
    <property type="project" value="TreeGrafter"/>
</dbReference>
<dbReference type="InterPro" id="IPR036907">
    <property type="entry name" value="5'-Nucleotdase_C_sf"/>
</dbReference>
<evidence type="ECO:0000259" key="13">
    <source>
        <dbReference type="Pfam" id="PF02872"/>
    </source>
</evidence>
<protein>
    <submittedName>
        <fullName evidence="14">2',3'-cyclic-nucleotide 2'-phosphodiesterase</fullName>
    </submittedName>
</protein>
<dbReference type="Proteomes" id="UP000185494">
    <property type="component" value="Chromosome 1"/>
</dbReference>
<dbReference type="Gene3D" id="3.60.21.10">
    <property type="match status" value="1"/>
</dbReference>
<proteinExistence type="inferred from homology"/>
<evidence type="ECO:0000256" key="3">
    <source>
        <dbReference type="ARBA" id="ARBA00001968"/>
    </source>
</evidence>
<evidence type="ECO:0000256" key="8">
    <source>
        <dbReference type="ARBA" id="ARBA00022741"/>
    </source>
</evidence>
<reference evidence="14 15" key="1">
    <citation type="submission" date="2016-05" db="EMBL/GenBank/DDBJ databases">
        <title>Complete Genome and Methylome Analysis of Psychrotrophic Bacterial Isolates from Antarctic Lake Untersee.</title>
        <authorList>
            <person name="Fomenkov A."/>
            <person name="Akimov V.N."/>
            <person name="Vasilyeva L.V."/>
            <person name="Andersen D."/>
            <person name="Vincze T."/>
            <person name="Roberts R.J."/>
        </authorList>
    </citation>
    <scope>NUCLEOTIDE SEQUENCE [LARGE SCALE GENOMIC DNA]</scope>
    <source>
        <strain evidence="14 15">U14-5</strain>
    </source>
</reference>
<name>A0A1L7AC50_9PROT</name>
<comment type="catalytic activity">
    <reaction evidence="1">
        <text>a ribonucleoside 3'-phosphate + H2O = a ribonucleoside + phosphate</text>
        <dbReference type="Rhea" id="RHEA:10144"/>
        <dbReference type="ChEBI" id="CHEBI:13197"/>
        <dbReference type="ChEBI" id="CHEBI:15377"/>
        <dbReference type="ChEBI" id="CHEBI:18254"/>
        <dbReference type="ChEBI" id="CHEBI:43474"/>
        <dbReference type="EC" id="3.1.3.6"/>
    </reaction>
</comment>
<keyword evidence="6" id="KW-0479">Metal-binding</keyword>
<sequence>MSLPPFSRRSLLLAGAATAIVPAALAPRVLAQTSPGTTGTVTEPTRIRLRLLETTDLHVNVYPYDYYRDRADDTVGLAKTATLIAAARAEAKNSLLFDNGDVIQGSPMGDYMAYSHGLKPGQVHPIIAAMNRLDYVCGTLGNHEFNYGLDYLGTSLAGQNFPSVCANVFKADGSPLVAPTRVFEREMVDEKGGRRLLRIGVIGFVPPQITQWDKANLDGKATTLDIVDAAVRYVPELRRQCDLLVALCHSGIAGGEHQKGDENAALHLAKVPGIDVIFTGHQHLVFPGKDFANIDGVDAARGTLHGVPAVMAGFWGSHLGVIDLDLEGRNGVWKMADFKVEARPIYERKPDRSIVALATTAPAVLEAAKPEHEATLAYVRQPVGETKAPINSYWALVADDPSVQIVSNAQTWYIRSIATGSGLDKLPLLSAAAPFKAGGRSGPDYYTDVKPGPLAIKDMADIYLYPNTVRVVKVTGAQVREWLERSAGIFNRIDPSSTAEQDLINGKFPSYNFDIIDGVTYRIDVTQESRYDNDGKLVAPDAHRIVDLRFEGRPVDETAEFLVATNNYRAGGGGNFPGADGKTIVLDAPDLNRDVIVRYIVEQKSVDPKADGNWSIVPLPANAVVSYVTSPAAAKVALPAGLKAEPLGDAPGGFAKFRVSFG</sequence>
<evidence type="ECO:0000256" key="6">
    <source>
        <dbReference type="ARBA" id="ARBA00022723"/>
    </source>
</evidence>
<dbReference type="NCBIfam" id="NF006938">
    <property type="entry name" value="PRK09420.1"/>
    <property type="match status" value="1"/>
</dbReference>
<feature type="domain" description="5'-Nucleotidase C-terminal" evidence="13">
    <location>
        <begin position="446"/>
        <end position="577"/>
    </location>
</feature>
<dbReference type="PRINTS" id="PR01607">
    <property type="entry name" value="APYRASEFAMLY"/>
</dbReference>
<evidence type="ECO:0000256" key="9">
    <source>
        <dbReference type="ARBA" id="ARBA00022801"/>
    </source>
</evidence>
<dbReference type="Gene3D" id="3.90.780.10">
    <property type="entry name" value="5'-Nucleotidase, C-terminal domain"/>
    <property type="match status" value="1"/>
</dbReference>
<evidence type="ECO:0000256" key="7">
    <source>
        <dbReference type="ARBA" id="ARBA00022729"/>
    </source>
</evidence>
<dbReference type="Pfam" id="PF00149">
    <property type="entry name" value="Metallophos"/>
    <property type="match status" value="1"/>
</dbReference>
<dbReference type="InterPro" id="IPR006146">
    <property type="entry name" value="5'-Nucleotdase_CS"/>
</dbReference>
<evidence type="ECO:0000256" key="4">
    <source>
        <dbReference type="ARBA" id="ARBA00004196"/>
    </source>
</evidence>
<evidence type="ECO:0000259" key="12">
    <source>
        <dbReference type="Pfam" id="PF00149"/>
    </source>
</evidence>
<feature type="chain" id="PRO_5011824148" evidence="11">
    <location>
        <begin position="32"/>
        <end position="662"/>
    </location>
</feature>
<dbReference type="KEGG" id="rgi:RGI145_02990"/>
<dbReference type="eggNOG" id="COG0737">
    <property type="taxonomic scope" value="Bacteria"/>
</dbReference>
<dbReference type="CDD" id="cd07410">
    <property type="entry name" value="MPP_CpdB_N"/>
    <property type="match status" value="1"/>
</dbReference>
<dbReference type="PANTHER" id="PTHR11575:SF6">
    <property type="entry name" value="2',3'-CYCLIC-NUCLEOTIDE 2'-PHOSPHODIESTERASE_3'-NUCLEOTIDASE"/>
    <property type="match status" value="1"/>
</dbReference>
<dbReference type="InterPro" id="IPR041827">
    <property type="entry name" value="CpdB_N"/>
</dbReference>
<dbReference type="InterPro" id="IPR006311">
    <property type="entry name" value="TAT_signal"/>
</dbReference>
<comment type="subcellular location">
    <subcellularLocation>
        <location evidence="4">Cell envelope</location>
    </subcellularLocation>
</comment>
<comment type="similarity">
    <text evidence="5 11">Belongs to the 5'-nucleotidase family.</text>
</comment>
<dbReference type="PROSITE" id="PS00786">
    <property type="entry name" value="5_NUCLEOTIDASE_2"/>
    <property type="match status" value="1"/>
</dbReference>
<dbReference type="STRING" id="257708.RGI145_02990"/>
<dbReference type="GO" id="GO:0008663">
    <property type="term" value="F:2',3'-cyclic-nucleotide 2'-phosphodiesterase activity"/>
    <property type="evidence" value="ECO:0007669"/>
    <property type="project" value="UniProtKB-EC"/>
</dbReference>
<dbReference type="GO" id="GO:0000166">
    <property type="term" value="F:nucleotide binding"/>
    <property type="evidence" value="ECO:0007669"/>
    <property type="project" value="UniProtKB-KW"/>
</dbReference>
<dbReference type="RefSeq" id="WP_075797179.1">
    <property type="nucleotide sequence ID" value="NZ_CP015583.1"/>
</dbReference>
<organism evidence="14 15">
    <name type="scientific">Roseomonas gilardii</name>
    <dbReference type="NCBI Taxonomy" id="257708"/>
    <lineage>
        <taxon>Bacteria</taxon>
        <taxon>Pseudomonadati</taxon>
        <taxon>Pseudomonadota</taxon>
        <taxon>Alphaproteobacteria</taxon>
        <taxon>Acetobacterales</taxon>
        <taxon>Roseomonadaceae</taxon>
        <taxon>Roseomonas</taxon>
    </lineage>
</organism>
<keyword evidence="9 11" id="KW-0378">Hydrolase</keyword>
<evidence type="ECO:0000256" key="2">
    <source>
        <dbReference type="ARBA" id="ARBA00001730"/>
    </source>
</evidence>
<accession>A0A1L7AC50</accession>
<evidence type="ECO:0000256" key="1">
    <source>
        <dbReference type="ARBA" id="ARBA00000527"/>
    </source>
</evidence>
<dbReference type="EMBL" id="CP015583">
    <property type="protein sequence ID" value="APT56229.1"/>
    <property type="molecule type" value="Genomic_DNA"/>
</dbReference>
<dbReference type="PANTHER" id="PTHR11575">
    <property type="entry name" value="5'-NUCLEOTIDASE-RELATED"/>
    <property type="match status" value="1"/>
</dbReference>
<evidence type="ECO:0000313" key="14">
    <source>
        <dbReference type="EMBL" id="APT56229.1"/>
    </source>
</evidence>
<dbReference type="GO" id="GO:0046872">
    <property type="term" value="F:metal ion binding"/>
    <property type="evidence" value="ECO:0007669"/>
    <property type="project" value="UniProtKB-KW"/>
</dbReference>
<keyword evidence="10" id="KW-0511">Multifunctional enzyme</keyword>
<dbReference type="GO" id="GO:0009166">
    <property type="term" value="P:nucleotide catabolic process"/>
    <property type="evidence" value="ECO:0007669"/>
    <property type="project" value="InterPro"/>
</dbReference>
<dbReference type="Pfam" id="PF02872">
    <property type="entry name" value="5_nucleotid_C"/>
    <property type="match status" value="1"/>
</dbReference>
<evidence type="ECO:0000256" key="11">
    <source>
        <dbReference type="RuleBase" id="RU362119"/>
    </source>
</evidence>
<evidence type="ECO:0000256" key="10">
    <source>
        <dbReference type="ARBA" id="ARBA00023268"/>
    </source>
</evidence>
<gene>
    <name evidence="14" type="primary">cpdB</name>
    <name evidence="14" type="ORF">RGI145_02990</name>
</gene>